<organism evidence="1 2">
    <name type="scientific">Panagrolaimus superbus</name>
    <dbReference type="NCBI Taxonomy" id="310955"/>
    <lineage>
        <taxon>Eukaryota</taxon>
        <taxon>Metazoa</taxon>
        <taxon>Ecdysozoa</taxon>
        <taxon>Nematoda</taxon>
        <taxon>Chromadorea</taxon>
        <taxon>Rhabditida</taxon>
        <taxon>Tylenchina</taxon>
        <taxon>Panagrolaimomorpha</taxon>
        <taxon>Panagrolaimoidea</taxon>
        <taxon>Panagrolaimidae</taxon>
        <taxon>Panagrolaimus</taxon>
    </lineage>
</organism>
<reference evidence="2" key="1">
    <citation type="submission" date="2022-11" db="UniProtKB">
        <authorList>
            <consortium name="WormBaseParasite"/>
        </authorList>
    </citation>
    <scope>IDENTIFICATION</scope>
</reference>
<evidence type="ECO:0000313" key="2">
    <source>
        <dbReference type="WBParaSite" id="PSU_v2.g4859.t1"/>
    </source>
</evidence>
<keyword evidence="1" id="KW-1185">Reference proteome</keyword>
<dbReference type="WBParaSite" id="PSU_v2.g4859.t1">
    <property type="protein sequence ID" value="PSU_v2.g4859.t1"/>
    <property type="gene ID" value="PSU_v2.g4859"/>
</dbReference>
<accession>A0A914YXN0</accession>
<sequence>MLVELVNSFDEKKQKLYIDIASEMGFQLIIDENERSSVAETEEGNLLAPPKNDKAEANSLYDRFIGGNHVNDHDSVISASEQSIIGRTLVNLFHCI</sequence>
<dbReference type="AlphaFoldDB" id="A0A914YXN0"/>
<protein>
    <submittedName>
        <fullName evidence="2">Uncharacterized protein</fullName>
    </submittedName>
</protein>
<dbReference type="Proteomes" id="UP000887577">
    <property type="component" value="Unplaced"/>
</dbReference>
<proteinExistence type="predicted"/>
<evidence type="ECO:0000313" key="1">
    <source>
        <dbReference type="Proteomes" id="UP000887577"/>
    </source>
</evidence>
<name>A0A914YXN0_9BILA</name>